<keyword evidence="4" id="KW-1185">Reference proteome</keyword>
<name>A0A7R9BY17_9CRUS</name>
<dbReference type="GO" id="GO:0031902">
    <property type="term" value="C:late endosome membrane"/>
    <property type="evidence" value="ECO:0007669"/>
    <property type="project" value="TreeGrafter"/>
</dbReference>
<evidence type="ECO:0000259" key="2">
    <source>
        <dbReference type="Pfam" id="PF05050"/>
    </source>
</evidence>
<dbReference type="GO" id="GO:0005886">
    <property type="term" value="C:plasma membrane"/>
    <property type="evidence" value="ECO:0007669"/>
    <property type="project" value="TreeGrafter"/>
</dbReference>
<dbReference type="InterPro" id="IPR006342">
    <property type="entry name" value="FkbM_mtfrase"/>
</dbReference>
<dbReference type="PANTHER" id="PTHR34009:SF2">
    <property type="entry name" value="PROTEIN STAR"/>
    <property type="match status" value="1"/>
</dbReference>
<feature type="signal peptide" evidence="1">
    <location>
        <begin position="1"/>
        <end position="20"/>
    </location>
</feature>
<accession>A0A7R9BY17</accession>
<dbReference type="EMBL" id="CAJPEX010005742">
    <property type="protein sequence ID" value="CAG0923778.1"/>
    <property type="molecule type" value="Genomic_DNA"/>
</dbReference>
<organism evidence="3">
    <name type="scientific">Notodromas monacha</name>
    <dbReference type="NCBI Taxonomy" id="399045"/>
    <lineage>
        <taxon>Eukaryota</taxon>
        <taxon>Metazoa</taxon>
        <taxon>Ecdysozoa</taxon>
        <taxon>Arthropoda</taxon>
        <taxon>Crustacea</taxon>
        <taxon>Oligostraca</taxon>
        <taxon>Ostracoda</taxon>
        <taxon>Podocopa</taxon>
        <taxon>Podocopida</taxon>
        <taxon>Cypridocopina</taxon>
        <taxon>Cypridoidea</taxon>
        <taxon>Cyprididae</taxon>
        <taxon>Notodromas</taxon>
    </lineage>
</organism>
<reference evidence="3" key="1">
    <citation type="submission" date="2020-11" db="EMBL/GenBank/DDBJ databases">
        <authorList>
            <person name="Tran Van P."/>
        </authorList>
    </citation>
    <scope>NUCLEOTIDE SEQUENCE</scope>
</reference>
<dbReference type="Pfam" id="PF05050">
    <property type="entry name" value="Methyltransf_21"/>
    <property type="match status" value="1"/>
</dbReference>
<sequence>MRKFAAVTIVVVVSFRFVAQLMTSVCLNDDTNNQSLVLLDDQQKNHYAWDECVIRLRSIESPNADALKHPKLLDHIRKKVIIDLGERRGRTRIPVDGADEDPSTGQFMSRLIVPKFFLNSSVKYEGKFFEAGALDGKFASTTYFLERKLGWSGLLAEANPLKHQEIINSSERRALFAAACLSPETKPCHGTFGVAHLESGPVPNDVYWYGKLLSGSGLRKTRRVDPGWRVFTARVTCFPLYSLLVAANLTRIDFLSLDSSVKYEGKFFEAGALDGKFASTTYFLERKLGWSGLLAEANPLKHQEIINSSERRALFAAACLSPETKPCHGTFGVAHLESGPVPNDVYWYGKLLSGSGLRKTRRVDPGWRVFTARVTCFPLYSLLVAANLTRIDFLSLDVESIEPHVLKTLPWEEDDFEAKVIRLDLHAGRIYARYKQFAIDFLQSKGYHFHKELLENPFVGINDVHVFSKRGYFV</sequence>
<protein>
    <recommendedName>
        <fullName evidence="2">Methyltransferase FkbM domain-containing protein</fullName>
    </recommendedName>
</protein>
<evidence type="ECO:0000313" key="3">
    <source>
        <dbReference type="EMBL" id="CAD7283626.1"/>
    </source>
</evidence>
<gene>
    <name evidence="3" type="ORF">NMOB1V02_LOCUS11239</name>
</gene>
<dbReference type="GO" id="GO:0016197">
    <property type="term" value="P:endosomal transport"/>
    <property type="evidence" value="ECO:0007669"/>
    <property type="project" value="TreeGrafter"/>
</dbReference>
<dbReference type="Proteomes" id="UP000678499">
    <property type="component" value="Unassembled WGS sequence"/>
</dbReference>
<dbReference type="PANTHER" id="PTHR34009">
    <property type="entry name" value="PROTEIN STAR"/>
    <property type="match status" value="1"/>
</dbReference>
<feature type="chain" id="PRO_5036210338" description="Methyltransferase FkbM domain-containing protein" evidence="1">
    <location>
        <begin position="21"/>
        <end position="474"/>
    </location>
</feature>
<dbReference type="InterPro" id="IPR053202">
    <property type="entry name" value="EGF_Rcpt_Signaling_Reg"/>
</dbReference>
<keyword evidence="1" id="KW-0732">Signal</keyword>
<dbReference type="EMBL" id="OA887779">
    <property type="protein sequence ID" value="CAD7283626.1"/>
    <property type="molecule type" value="Genomic_DNA"/>
</dbReference>
<evidence type="ECO:0000313" key="4">
    <source>
        <dbReference type="Proteomes" id="UP000678499"/>
    </source>
</evidence>
<dbReference type="AlphaFoldDB" id="A0A7R9BY17"/>
<dbReference type="OrthoDB" id="6357215at2759"/>
<proteinExistence type="predicted"/>
<dbReference type="GO" id="GO:0005794">
    <property type="term" value="C:Golgi apparatus"/>
    <property type="evidence" value="ECO:0007669"/>
    <property type="project" value="TreeGrafter"/>
</dbReference>
<dbReference type="GO" id="GO:0005789">
    <property type="term" value="C:endoplasmic reticulum membrane"/>
    <property type="evidence" value="ECO:0007669"/>
    <property type="project" value="TreeGrafter"/>
</dbReference>
<feature type="domain" description="Methyltransferase FkbM" evidence="2">
    <location>
        <begin position="270"/>
        <end position="449"/>
    </location>
</feature>
<dbReference type="GO" id="GO:0006888">
    <property type="term" value="P:endoplasmic reticulum to Golgi vesicle-mediated transport"/>
    <property type="evidence" value="ECO:0007669"/>
    <property type="project" value="TreeGrafter"/>
</dbReference>
<evidence type="ECO:0000256" key="1">
    <source>
        <dbReference type="SAM" id="SignalP"/>
    </source>
</evidence>